<dbReference type="EMBL" id="LJYG01000063">
    <property type="protein sequence ID" value="KRQ12537.1"/>
    <property type="molecule type" value="Genomic_DNA"/>
</dbReference>
<accession>A0A0R3DS18</accession>
<comment type="caution">
    <text evidence="1">The sequence shown here is derived from an EMBL/GenBank/DDBJ whole genome shotgun (WGS) entry which is preliminary data.</text>
</comment>
<dbReference type="AlphaFoldDB" id="A0A0R3DS18"/>
<reference evidence="1 2" key="1">
    <citation type="submission" date="2015-09" db="EMBL/GenBank/DDBJ databases">
        <title>Draft Genome Sequence of Bradyrhizobium manausense Strain BR 3351T, a Novel Symbiotic Nitrogen-Fixing Alphaproteobacterium Isolated from Brazilian Amazon Rain Forest.</title>
        <authorList>
            <person name="De Araujo J.L."/>
            <person name="Zilli J.E."/>
        </authorList>
    </citation>
    <scope>NUCLEOTIDE SEQUENCE [LARGE SCALE GENOMIC DNA]</scope>
    <source>
        <strain evidence="1 2">BR3351</strain>
    </source>
</reference>
<protein>
    <submittedName>
        <fullName evidence="1">Uncharacterized protein</fullName>
    </submittedName>
</protein>
<gene>
    <name evidence="1" type="ORF">AOQ71_16795</name>
</gene>
<keyword evidence="2" id="KW-1185">Reference proteome</keyword>
<sequence length="109" mass="12464">MPGPALARLMMGESKHKYSAHHSRCVTGKQDHAWAHTAGSRYSNYANEFVRARKPRVRPCTIEVVILNRESDFTEPSLQLDATYGSTPNDIHAKLFKDYFVVREERLSD</sequence>
<name>A0A0R3DS18_9BRAD</name>
<dbReference type="Proteomes" id="UP000051936">
    <property type="component" value="Unassembled WGS sequence"/>
</dbReference>
<organism evidence="1 2">
    <name type="scientific">Bradyrhizobium manausense</name>
    <dbReference type="NCBI Taxonomy" id="989370"/>
    <lineage>
        <taxon>Bacteria</taxon>
        <taxon>Pseudomonadati</taxon>
        <taxon>Pseudomonadota</taxon>
        <taxon>Alphaproteobacteria</taxon>
        <taxon>Hyphomicrobiales</taxon>
        <taxon>Nitrobacteraceae</taxon>
        <taxon>Bradyrhizobium</taxon>
    </lineage>
</organism>
<evidence type="ECO:0000313" key="2">
    <source>
        <dbReference type="Proteomes" id="UP000051936"/>
    </source>
</evidence>
<proteinExistence type="predicted"/>
<evidence type="ECO:0000313" key="1">
    <source>
        <dbReference type="EMBL" id="KRQ12537.1"/>
    </source>
</evidence>